<dbReference type="InParanoid" id="A0A165BLE6"/>
<evidence type="ECO:0000313" key="2">
    <source>
        <dbReference type="EMBL" id="KZT01266.1"/>
    </source>
</evidence>
<feature type="compositionally biased region" description="Basic and acidic residues" evidence="1">
    <location>
        <begin position="118"/>
        <end position="141"/>
    </location>
</feature>
<dbReference type="GeneID" id="63824375"/>
<name>A0A165BLE6_9APHY</name>
<feature type="region of interest" description="Disordered" evidence="1">
    <location>
        <begin position="787"/>
        <end position="807"/>
    </location>
</feature>
<feature type="compositionally biased region" description="Acidic residues" evidence="1">
    <location>
        <begin position="356"/>
        <end position="366"/>
    </location>
</feature>
<feature type="compositionally biased region" description="Basic and acidic residues" evidence="1">
    <location>
        <begin position="312"/>
        <end position="330"/>
    </location>
</feature>
<feature type="region of interest" description="Disordered" evidence="1">
    <location>
        <begin position="237"/>
        <end position="260"/>
    </location>
</feature>
<dbReference type="Proteomes" id="UP000076871">
    <property type="component" value="Unassembled WGS sequence"/>
</dbReference>
<feature type="region of interest" description="Disordered" evidence="1">
    <location>
        <begin position="1"/>
        <end position="208"/>
    </location>
</feature>
<feature type="compositionally biased region" description="Basic and acidic residues" evidence="1">
    <location>
        <begin position="44"/>
        <end position="56"/>
    </location>
</feature>
<reference evidence="2 3" key="1">
    <citation type="journal article" date="2016" name="Mol. Biol. Evol.">
        <title>Comparative Genomics of Early-Diverging Mushroom-Forming Fungi Provides Insights into the Origins of Lignocellulose Decay Capabilities.</title>
        <authorList>
            <person name="Nagy L.G."/>
            <person name="Riley R."/>
            <person name="Tritt A."/>
            <person name="Adam C."/>
            <person name="Daum C."/>
            <person name="Floudas D."/>
            <person name="Sun H."/>
            <person name="Yadav J.S."/>
            <person name="Pangilinan J."/>
            <person name="Larsson K.H."/>
            <person name="Matsuura K."/>
            <person name="Barry K."/>
            <person name="Labutti K."/>
            <person name="Kuo R."/>
            <person name="Ohm R.A."/>
            <person name="Bhattacharya S.S."/>
            <person name="Shirouzu T."/>
            <person name="Yoshinaga Y."/>
            <person name="Martin F.M."/>
            <person name="Grigoriev I.V."/>
            <person name="Hibbett D.S."/>
        </authorList>
    </citation>
    <scope>NUCLEOTIDE SEQUENCE [LARGE SCALE GENOMIC DNA]</scope>
    <source>
        <strain evidence="2 3">93-53</strain>
    </source>
</reference>
<feature type="compositionally biased region" description="Acidic residues" evidence="1">
    <location>
        <begin position="283"/>
        <end position="311"/>
    </location>
</feature>
<organism evidence="2 3">
    <name type="scientific">Laetiporus sulphureus 93-53</name>
    <dbReference type="NCBI Taxonomy" id="1314785"/>
    <lineage>
        <taxon>Eukaryota</taxon>
        <taxon>Fungi</taxon>
        <taxon>Dikarya</taxon>
        <taxon>Basidiomycota</taxon>
        <taxon>Agaricomycotina</taxon>
        <taxon>Agaricomycetes</taxon>
        <taxon>Polyporales</taxon>
        <taxon>Laetiporus</taxon>
    </lineage>
</organism>
<gene>
    <name evidence="2" type="ORF">LAESUDRAFT_717588</name>
</gene>
<sequence length="912" mass="100834">MCSGRHIPDSDLDGQNDGMAHSDKGHPAAKQGKPIAKTMTKGQDCPKDHQSPRIHAEAAPAPSASTHHGPSDIGKIRQPHMCRNEREGAAEEANEEDDDEDEDEGDCEDEVHDNDEGDSGKDDDGKDNSKNDGKDNSKDDIKDSDEDDDKHNIEDGDEDNGKHNTENASSKNGGNDDGKDDAENLLKHESWDEAEREGDHELGMDGDQVRHVKNMNAAKRNQRLIASRHKGVTWESFASDDGADNKIDDEDPVLSDTSGSNFSKTCRVALKKRAQLMHKNLDEALDTDEEDCEIDAELEDELQASCESEEGPDSHPADTYQEKGKSHADLSDYANADDDAIFSEDDEGLGSAISDADGDDDDDSDGIGDGPEKTEKWAKTLGPFSKATKELAEDLGHCVMTEAEDITCQFGKGTHDVLIHANLGIKASRIPNHFNMFHTWYSDHHPFAQAGNDNNMMDKAYRKLCESIKGDDNARECTFKLIFDYCNNLKKDFTHAIHSVKSTTARMICVHKQFTNLAGTYHNLENMEIIGVIIHTGTDTVARQLFTLFGGSQYVMSLIEKNKINVVKLLDDLTTAVKNVKLGQGCTNILFVGGPGINVESTAKESPRDRHRHILMSIMQGSLSLYSDMKNLQHVPWKNWLNFTYKHNLTMFEFKSLNTEELRKLVKGFLQREKSGATSLPIPHVKRWSKSDLEMSDDNLGKDDIPLVISPTGTKHKTLSDVITVKSENEHLSSSSPRLHIPTTHLTRIITIKSDDESPSPLLHCCDVPTAVPHMANMHIDVKPHEADEAVRASHPPSSKKKKKNGACLTPSEAVKAKIIHYDMGTSTCSILSCNLTLATGSRWGCKVSSLPMGTHPGPTCSQMLMQGNAIADSSCAHDNISYPRYNNYLFDPEHEDYLSSNFEECRHTGNK</sequence>
<proteinExistence type="predicted"/>
<feature type="compositionally biased region" description="Acidic residues" evidence="1">
    <location>
        <begin position="90"/>
        <end position="117"/>
    </location>
</feature>
<feature type="compositionally biased region" description="Basic and acidic residues" evidence="1">
    <location>
        <begin position="174"/>
        <end position="208"/>
    </location>
</feature>
<feature type="compositionally biased region" description="Basic and acidic residues" evidence="1">
    <location>
        <begin position="149"/>
        <end position="165"/>
    </location>
</feature>
<dbReference type="AlphaFoldDB" id="A0A165BLE6"/>
<evidence type="ECO:0000313" key="3">
    <source>
        <dbReference type="Proteomes" id="UP000076871"/>
    </source>
</evidence>
<protein>
    <submittedName>
        <fullName evidence="2">Uncharacterized protein</fullName>
    </submittedName>
</protein>
<dbReference type="OrthoDB" id="2692910at2759"/>
<evidence type="ECO:0000256" key="1">
    <source>
        <dbReference type="SAM" id="MobiDB-lite"/>
    </source>
</evidence>
<feature type="region of interest" description="Disordered" evidence="1">
    <location>
        <begin position="281"/>
        <end position="330"/>
    </location>
</feature>
<keyword evidence="3" id="KW-1185">Reference proteome</keyword>
<accession>A0A165BLE6</accession>
<feature type="region of interest" description="Disordered" evidence="1">
    <location>
        <begin position="342"/>
        <end position="376"/>
    </location>
</feature>
<dbReference type="EMBL" id="KV427667">
    <property type="protein sequence ID" value="KZT01266.1"/>
    <property type="molecule type" value="Genomic_DNA"/>
</dbReference>
<dbReference type="RefSeq" id="XP_040759006.1">
    <property type="nucleotide sequence ID" value="XM_040907346.1"/>
</dbReference>